<evidence type="ECO:0000313" key="1">
    <source>
        <dbReference type="EMBL" id="SFI54907.1"/>
    </source>
</evidence>
<gene>
    <name evidence="1" type="ORF">SAMN05216258_107351</name>
</gene>
<sequence>MTTADPILAAALTPLRELHLADMLARMARAIDAGAEVTPEPWRRGPDGRVLRDGVLALPSRHDFEAEESGRITHAVVHTPLPRALTVAMAPLELIAAPGLSLLVTPFRWEDAMLAMEIEGGVPDLTPLRRWFLEFSQPGTEQMETEDLLGVVHSMSDPEPLPAGIALRIDFGSAPIAAVAELAEAAAQAGARHARLGSFEGL</sequence>
<dbReference type="STRING" id="1114924.SAMN05216258_107351"/>
<dbReference type="OrthoDB" id="7864421at2"/>
<dbReference type="RefSeq" id="WP_092861500.1">
    <property type="nucleotide sequence ID" value="NZ_FOQH01000007.1"/>
</dbReference>
<accession>A0A1I3J3T0</accession>
<dbReference type="Proteomes" id="UP000199377">
    <property type="component" value="Unassembled WGS sequence"/>
</dbReference>
<reference evidence="1 2" key="1">
    <citation type="submission" date="2016-10" db="EMBL/GenBank/DDBJ databases">
        <authorList>
            <person name="de Groot N.N."/>
        </authorList>
    </citation>
    <scope>NUCLEOTIDE SEQUENCE [LARGE SCALE GENOMIC DNA]</scope>
    <source>
        <strain evidence="1 2">CGMCC 1.11030</strain>
    </source>
</reference>
<dbReference type="EMBL" id="FOQH01000007">
    <property type="protein sequence ID" value="SFI54907.1"/>
    <property type="molecule type" value="Genomic_DNA"/>
</dbReference>
<name>A0A1I3J3T0_9RHOB</name>
<organism evidence="1 2">
    <name type="scientific">Albimonas pacifica</name>
    <dbReference type="NCBI Taxonomy" id="1114924"/>
    <lineage>
        <taxon>Bacteria</taxon>
        <taxon>Pseudomonadati</taxon>
        <taxon>Pseudomonadota</taxon>
        <taxon>Alphaproteobacteria</taxon>
        <taxon>Rhodobacterales</taxon>
        <taxon>Paracoccaceae</taxon>
        <taxon>Albimonas</taxon>
    </lineage>
</organism>
<proteinExistence type="predicted"/>
<keyword evidence="2" id="KW-1185">Reference proteome</keyword>
<protein>
    <submittedName>
        <fullName evidence="1">Uncharacterized protein</fullName>
    </submittedName>
</protein>
<dbReference type="AlphaFoldDB" id="A0A1I3J3T0"/>
<evidence type="ECO:0000313" key="2">
    <source>
        <dbReference type="Proteomes" id="UP000199377"/>
    </source>
</evidence>